<comment type="subcellular location">
    <subcellularLocation>
        <location evidence="1">Cell outer membrane</location>
    </subcellularLocation>
</comment>
<reference evidence="8" key="1">
    <citation type="journal article" date="2014" name="Genome Announc.">
        <title>Full-genome sequence of the plant growth-promoting bacterium Pseudomonas protegens CHA0.</title>
        <authorList>
            <person name="Jousset A."/>
            <person name="Schuldes J."/>
            <person name="Keel C."/>
            <person name="Maurhofer M."/>
            <person name="Daniel R."/>
            <person name="Scheu S."/>
            <person name="Thuermer A."/>
        </authorList>
    </citation>
    <scope>NUCLEOTIDE SEQUENCE [LARGE SCALE GENOMIC DNA]</scope>
    <source>
        <strain evidence="8">DSM 19095 / LMG 27888 / CFBP 6595 / CHA0</strain>
    </source>
</reference>
<protein>
    <recommendedName>
        <fullName evidence="9">MipA/OmpV family protein</fullName>
    </recommendedName>
</protein>
<dbReference type="RefSeq" id="WP_015633798.1">
    <property type="nucleotide sequence ID" value="NC_021237.1"/>
</dbReference>
<evidence type="ECO:0000256" key="2">
    <source>
        <dbReference type="ARBA" id="ARBA00005722"/>
    </source>
</evidence>
<proteinExistence type="inferred from homology"/>
<dbReference type="GO" id="GO:0009279">
    <property type="term" value="C:cell outer membrane"/>
    <property type="evidence" value="ECO:0007669"/>
    <property type="project" value="UniProtKB-SubCell"/>
</dbReference>
<sequence>MTLKDHSHSFRSPVVFSLSAALALMLVPPAQAAPADSGGTPSVKVGGGLAVGPLYQGASHYAAFPSLKLKAVMPTQDWGTFTAAFPEGLRWDLPGLAPFGVALLVGYDPGRKERIHTLDGRDDYLRGMGNLDSTALVGAEAYWILPAGRLFVRGLQSSQRRNYGGESLGRTAYLEAGVATTYPLSSTLTLDSTLYGTWSNENDMMARFGVTAQQAARTRFDEYHPGGGMRDVTLKLGLTWQWQPQLALEGGIKTYALVSDARDSPLTGEKVGAGAYLDALYRF</sequence>
<gene>
    <name evidence="7" type="ORF">PFLCHA0_c03260</name>
</gene>
<dbReference type="EMBL" id="CP003190">
    <property type="protein sequence ID" value="AGL82127.1"/>
    <property type="molecule type" value="Genomic_DNA"/>
</dbReference>
<dbReference type="eggNOG" id="COG3713">
    <property type="taxonomic scope" value="Bacteria"/>
</dbReference>
<comment type="similarity">
    <text evidence="2">Belongs to the MipA/OmpV family.</text>
</comment>
<keyword evidence="5" id="KW-0998">Cell outer membrane</keyword>
<name>A0A2C9EEP3_PSEPH</name>
<keyword evidence="3 6" id="KW-0732">Signal</keyword>
<organism evidence="7 8">
    <name type="scientific">Pseudomonas protegens (strain DSM 19095 / LMG 27888 / CFBP 6595 / CHA0)</name>
    <dbReference type="NCBI Taxonomy" id="1124983"/>
    <lineage>
        <taxon>Bacteria</taxon>
        <taxon>Pseudomonadati</taxon>
        <taxon>Pseudomonadota</taxon>
        <taxon>Gammaproteobacteria</taxon>
        <taxon>Pseudomonadales</taxon>
        <taxon>Pseudomonadaceae</taxon>
        <taxon>Pseudomonas</taxon>
    </lineage>
</organism>
<dbReference type="InterPro" id="IPR010583">
    <property type="entry name" value="MipA"/>
</dbReference>
<feature type="chain" id="PRO_5012903427" description="MipA/OmpV family protein" evidence="6">
    <location>
        <begin position="33"/>
        <end position="283"/>
    </location>
</feature>
<evidence type="ECO:0000256" key="6">
    <source>
        <dbReference type="SAM" id="SignalP"/>
    </source>
</evidence>
<accession>A0A2C9EEP3</accession>
<dbReference type="PANTHER" id="PTHR38776">
    <property type="entry name" value="MLTA-INTERACTING PROTEIN-RELATED"/>
    <property type="match status" value="1"/>
</dbReference>
<evidence type="ECO:0008006" key="9">
    <source>
        <dbReference type="Google" id="ProtNLM"/>
    </source>
</evidence>
<evidence type="ECO:0000256" key="3">
    <source>
        <dbReference type="ARBA" id="ARBA00022729"/>
    </source>
</evidence>
<dbReference type="Pfam" id="PF06629">
    <property type="entry name" value="MipA"/>
    <property type="match status" value="1"/>
</dbReference>
<evidence type="ECO:0000256" key="5">
    <source>
        <dbReference type="ARBA" id="ARBA00023237"/>
    </source>
</evidence>
<dbReference type="Proteomes" id="UP000013940">
    <property type="component" value="Chromosome"/>
</dbReference>
<dbReference type="KEGG" id="pprc:PFLCHA0_c03260"/>
<dbReference type="AlphaFoldDB" id="A0A2C9EEP3"/>
<evidence type="ECO:0000313" key="7">
    <source>
        <dbReference type="EMBL" id="AGL82127.1"/>
    </source>
</evidence>
<dbReference type="GeneID" id="57473308"/>
<feature type="signal peptide" evidence="6">
    <location>
        <begin position="1"/>
        <end position="32"/>
    </location>
</feature>
<keyword evidence="4" id="KW-0472">Membrane</keyword>
<evidence type="ECO:0000313" key="8">
    <source>
        <dbReference type="Proteomes" id="UP000013940"/>
    </source>
</evidence>
<evidence type="ECO:0000256" key="4">
    <source>
        <dbReference type="ARBA" id="ARBA00023136"/>
    </source>
</evidence>
<evidence type="ECO:0000256" key="1">
    <source>
        <dbReference type="ARBA" id="ARBA00004442"/>
    </source>
</evidence>
<dbReference type="PANTHER" id="PTHR38776:SF1">
    <property type="entry name" value="MLTA-INTERACTING PROTEIN-RELATED"/>
    <property type="match status" value="1"/>
</dbReference>
<dbReference type="HOGENOM" id="CLU_062990_0_1_6"/>